<feature type="domain" description="GmrSD restriction endonucleases N-terminal" evidence="1">
    <location>
        <begin position="34"/>
        <end position="215"/>
    </location>
</feature>
<dbReference type="PATRIC" id="fig|1353533.3.peg.3267"/>
<protein>
    <recommendedName>
        <fullName evidence="1">GmrSD restriction endonucleases N-terminal domain-containing protein</fullName>
    </recommendedName>
</protein>
<sequence length="384" mass="44675">MVQEEVLDIEREEEDYPLNEYQLTTTPNDFNILTIVSFIESKVFKIPSFQRHYVWDLKRASKLIESLLIGLPIPQMFLYESGRNEFLVIDGQQRLMTIYYFQKGRFPRKEKRAELREIFDLHGYIPDDVMADDTLFQKFNLKLDGIVEGSENRFNGKNYQTLDEFKTTLDLATIRNMVVKPVSGDDESGAMFEIFNRLNSGGINLGPQEIRMSLYHSEFLRALLEMNKDERWRTLLGKENPDIRLNDVEAILRVFAMASFLENYKATVNGFINKFANHAKSFTEEDIIYFKALWDEFLSACSELEPSDFRINSNRFSIMIFESIFFASVKDAIEGRHTGARALSKTYIDTLKADEDFQKYTYGKTTLKDNVVGRLNRAKDILIG</sequence>
<dbReference type="PANTHER" id="PTHR39639">
    <property type="entry name" value="CHROMOSOME 16, WHOLE GENOME SHOTGUN SEQUENCE"/>
    <property type="match status" value="1"/>
</dbReference>
<dbReference type="PANTHER" id="PTHR39639:SF1">
    <property type="entry name" value="DUF262 DOMAIN-CONTAINING PROTEIN"/>
    <property type="match status" value="1"/>
</dbReference>
<evidence type="ECO:0000259" key="1">
    <source>
        <dbReference type="Pfam" id="PF03235"/>
    </source>
</evidence>
<evidence type="ECO:0000313" key="2">
    <source>
        <dbReference type="EMBL" id="ESP92504.1"/>
    </source>
</evidence>
<reference evidence="2 3" key="1">
    <citation type="submission" date="2013-07" db="EMBL/GenBank/DDBJ databases">
        <title>Draft genome sequence of Pseudoalteromonas luteoviolacea 2ta16.</title>
        <authorList>
            <person name="Allen E.E."/>
            <person name="Azam F."/>
            <person name="Podell S."/>
        </authorList>
    </citation>
    <scope>NUCLEOTIDE SEQUENCE [LARGE SCALE GENOMIC DNA]</scope>
    <source>
        <strain evidence="2 3">2ta16</strain>
    </source>
</reference>
<gene>
    <name evidence="2" type="ORF">PL2TA16_04313</name>
</gene>
<dbReference type="Proteomes" id="UP000017820">
    <property type="component" value="Unassembled WGS sequence"/>
</dbReference>
<evidence type="ECO:0000313" key="3">
    <source>
        <dbReference type="Proteomes" id="UP000017820"/>
    </source>
</evidence>
<dbReference type="Pfam" id="PF03235">
    <property type="entry name" value="GmrSD_N"/>
    <property type="match status" value="1"/>
</dbReference>
<name>V4HX20_PSEL2</name>
<proteinExistence type="predicted"/>
<dbReference type="RefSeq" id="WP_023400135.1">
    <property type="nucleotide sequence ID" value="NZ_AUSV01000051.1"/>
</dbReference>
<dbReference type="InterPro" id="IPR004919">
    <property type="entry name" value="GmrSD_N"/>
</dbReference>
<dbReference type="AlphaFoldDB" id="V4HX20"/>
<dbReference type="EMBL" id="AUSV01000051">
    <property type="protein sequence ID" value="ESP92504.1"/>
    <property type="molecule type" value="Genomic_DNA"/>
</dbReference>
<comment type="caution">
    <text evidence="2">The sequence shown here is derived from an EMBL/GenBank/DDBJ whole genome shotgun (WGS) entry which is preliminary data.</text>
</comment>
<organism evidence="2 3">
    <name type="scientific">Pseudoalteromonas luteoviolacea (strain 2ta16)</name>
    <dbReference type="NCBI Taxonomy" id="1353533"/>
    <lineage>
        <taxon>Bacteria</taxon>
        <taxon>Pseudomonadati</taxon>
        <taxon>Pseudomonadota</taxon>
        <taxon>Gammaproteobacteria</taxon>
        <taxon>Alteromonadales</taxon>
        <taxon>Pseudoalteromonadaceae</taxon>
        <taxon>Pseudoalteromonas</taxon>
    </lineage>
</organism>
<accession>V4HX20</accession>
<dbReference type="GeneID" id="29923141"/>